<dbReference type="AlphaFoldDB" id="A0A3Q3E544"/>
<dbReference type="InterPro" id="IPR029063">
    <property type="entry name" value="SAM-dependent_MTases_sf"/>
</dbReference>
<protein>
    <submittedName>
        <fullName evidence="8">Protein arginine methyltransferase 2</fullName>
    </submittedName>
</protein>
<dbReference type="SUPFAM" id="SSF50044">
    <property type="entry name" value="SH3-domain"/>
    <property type="match status" value="1"/>
</dbReference>
<dbReference type="GO" id="GO:0032259">
    <property type="term" value="P:methylation"/>
    <property type="evidence" value="ECO:0007669"/>
    <property type="project" value="UniProtKB-KW"/>
</dbReference>
<reference evidence="8" key="1">
    <citation type="submission" date="2025-08" db="UniProtKB">
        <authorList>
            <consortium name="Ensembl"/>
        </authorList>
    </citation>
    <scope>IDENTIFICATION</scope>
</reference>
<evidence type="ECO:0000256" key="4">
    <source>
        <dbReference type="ARBA" id="ARBA00022691"/>
    </source>
</evidence>
<evidence type="ECO:0000256" key="5">
    <source>
        <dbReference type="ARBA" id="ARBA00023242"/>
    </source>
</evidence>
<name>A0A3Q3E544_9LABR</name>
<evidence type="ECO:0000256" key="1">
    <source>
        <dbReference type="ARBA" id="ARBA00004123"/>
    </source>
</evidence>
<dbReference type="GO" id="GO:0005634">
    <property type="term" value="C:nucleus"/>
    <property type="evidence" value="ECO:0007669"/>
    <property type="project" value="UniProtKB-SubCell"/>
</dbReference>
<evidence type="ECO:0000256" key="2">
    <source>
        <dbReference type="ARBA" id="ARBA00022603"/>
    </source>
</evidence>
<proteinExistence type="predicted"/>
<dbReference type="Gene3D" id="2.70.160.11">
    <property type="entry name" value="Hnrnp arginine n-methyltransferase1"/>
    <property type="match status" value="1"/>
</dbReference>
<organism evidence="8 9">
    <name type="scientific">Labrus bergylta</name>
    <name type="common">ballan wrasse</name>
    <dbReference type="NCBI Taxonomy" id="56723"/>
    <lineage>
        <taxon>Eukaryota</taxon>
        <taxon>Metazoa</taxon>
        <taxon>Chordata</taxon>
        <taxon>Craniata</taxon>
        <taxon>Vertebrata</taxon>
        <taxon>Euteleostomi</taxon>
        <taxon>Actinopterygii</taxon>
        <taxon>Neopterygii</taxon>
        <taxon>Teleostei</taxon>
        <taxon>Neoteleostei</taxon>
        <taxon>Acanthomorphata</taxon>
        <taxon>Eupercaria</taxon>
        <taxon>Labriformes</taxon>
        <taxon>Labridae</taxon>
        <taxon>Labrus</taxon>
    </lineage>
</organism>
<dbReference type="Ensembl" id="ENSLBET00000002470.1">
    <property type="protein sequence ID" value="ENSLBEP00000002337.1"/>
    <property type="gene ID" value="ENSLBEG00000001807.1"/>
</dbReference>
<dbReference type="FunFam" id="2.70.160.11:FF:000007">
    <property type="entry name" value="Protein arginine N-methyltransferase 2"/>
    <property type="match status" value="1"/>
</dbReference>
<dbReference type="SUPFAM" id="SSF53335">
    <property type="entry name" value="S-adenosyl-L-methionine-dependent methyltransferases"/>
    <property type="match status" value="1"/>
</dbReference>
<evidence type="ECO:0000256" key="3">
    <source>
        <dbReference type="ARBA" id="ARBA00022679"/>
    </source>
</evidence>
<keyword evidence="9" id="KW-1185">Reference proteome</keyword>
<dbReference type="Proteomes" id="UP000261660">
    <property type="component" value="Unplaced"/>
</dbReference>
<keyword evidence="2" id="KW-0489">Methyltransferase</keyword>
<dbReference type="PANTHER" id="PTHR11006:SF92">
    <property type="entry name" value="PROTEIN ARGININE N-METHYLTRANSFERASE 2"/>
    <property type="match status" value="1"/>
</dbReference>
<dbReference type="GO" id="GO:0016274">
    <property type="term" value="F:protein-arginine N-methyltransferase activity"/>
    <property type="evidence" value="ECO:0007669"/>
    <property type="project" value="InterPro"/>
</dbReference>
<evidence type="ECO:0000259" key="7">
    <source>
        <dbReference type="Pfam" id="PF22528"/>
    </source>
</evidence>
<dbReference type="InterPro" id="IPR055135">
    <property type="entry name" value="PRMT_dom"/>
</dbReference>
<dbReference type="GO" id="GO:0042054">
    <property type="term" value="F:histone methyltransferase activity"/>
    <property type="evidence" value="ECO:0007669"/>
    <property type="project" value="TreeGrafter"/>
</dbReference>
<sequence>MRKISKNVTFVLPSGAPLKAPFQKSDETYGYSRNETPGLSKKLLQAMQTRKGEDDVSPEEYVALSDFTGSGSDQSRNCTLTARTHQPSSEWWWAELQEVKGYVPASYLRKSTAEEEEDVSLEDPWQDEEYFGSYGHWLHLEMLSDKSRTEAYRQVILSNSASLKNKCMDLAVGLVSSACSACMLWKRAPWRLHRQLVKQNGSEEVVSWMGNSLLVIMTLSAGQGPLAQEGGVMWPSSAALTLVPCQAHSYYDEKMAFWSDPTAWTSLLFSKEFFTKPKFSHLVEPADCLSSPCDVISLDMYTLQIKDLEEIKGQFQFCVEKPGVFHGFTTWFTAHFESLETGSPPVELNTGPHFKPTHWKQTLFMLDNPVSVCAGDSISGSIVLHRNPVWRRHMTITLHWNVNGSTEETENCKAGTKSFTMWR</sequence>
<keyword evidence="4" id="KW-0949">S-adenosyl-L-methionine</keyword>
<feature type="region of interest" description="Disordered" evidence="6">
    <location>
        <begin position="15"/>
        <end position="35"/>
    </location>
</feature>
<dbReference type="InterPro" id="IPR036028">
    <property type="entry name" value="SH3-like_dom_sf"/>
</dbReference>
<evidence type="ECO:0000313" key="9">
    <source>
        <dbReference type="Proteomes" id="UP000261660"/>
    </source>
</evidence>
<feature type="domain" description="Protein arginine N-methyltransferase" evidence="7">
    <location>
        <begin position="237"/>
        <end position="404"/>
    </location>
</feature>
<dbReference type="Gene3D" id="3.40.50.150">
    <property type="entry name" value="Vaccinia Virus protein VP39"/>
    <property type="match status" value="1"/>
</dbReference>
<comment type="subcellular location">
    <subcellularLocation>
        <location evidence="1">Nucleus</location>
    </subcellularLocation>
</comment>
<evidence type="ECO:0000313" key="8">
    <source>
        <dbReference type="Ensembl" id="ENSLBEP00000002337.1"/>
    </source>
</evidence>
<dbReference type="InParanoid" id="A0A3Q3E544"/>
<evidence type="ECO:0000256" key="6">
    <source>
        <dbReference type="SAM" id="MobiDB-lite"/>
    </source>
</evidence>
<dbReference type="PANTHER" id="PTHR11006">
    <property type="entry name" value="PROTEIN ARGININE N-METHYLTRANSFERASE"/>
    <property type="match status" value="1"/>
</dbReference>
<dbReference type="Gene3D" id="2.30.30.40">
    <property type="entry name" value="SH3 Domains"/>
    <property type="match status" value="1"/>
</dbReference>
<keyword evidence="3" id="KW-0808">Transferase</keyword>
<keyword evidence="5" id="KW-0539">Nucleus</keyword>
<dbReference type="GeneTree" id="ENSGT00940000160683"/>
<dbReference type="Pfam" id="PF22528">
    <property type="entry name" value="PRMT_C"/>
    <property type="match status" value="1"/>
</dbReference>
<dbReference type="STRING" id="56723.ENSLBEP00000002337"/>
<reference evidence="8" key="2">
    <citation type="submission" date="2025-09" db="UniProtKB">
        <authorList>
            <consortium name="Ensembl"/>
        </authorList>
    </citation>
    <scope>IDENTIFICATION</scope>
</reference>
<accession>A0A3Q3E544</accession>
<dbReference type="FunCoup" id="A0A3Q3E544">
    <property type="interactions" value="119"/>
</dbReference>
<dbReference type="InterPro" id="IPR025799">
    <property type="entry name" value="Arg_MeTrfase"/>
</dbReference>